<dbReference type="GO" id="GO:0000166">
    <property type="term" value="F:nucleotide binding"/>
    <property type="evidence" value="ECO:0007669"/>
    <property type="project" value="InterPro"/>
</dbReference>
<dbReference type="GO" id="GO:0000724">
    <property type="term" value="P:double-strand break repair via homologous recombination"/>
    <property type="evidence" value="ECO:0007669"/>
    <property type="project" value="TreeGrafter"/>
</dbReference>
<reference evidence="6 7" key="1">
    <citation type="journal article" date="2014" name="Genome Biol. Evol.">
        <title>The genome of the myxosporean Thelohanellus kitauei shows adaptations to nutrient acquisition within its fish host.</title>
        <authorList>
            <person name="Yang Y."/>
            <person name="Xiong J."/>
            <person name="Zhou Z."/>
            <person name="Huo F."/>
            <person name="Miao W."/>
            <person name="Ran C."/>
            <person name="Liu Y."/>
            <person name="Zhang J."/>
            <person name="Feng J."/>
            <person name="Wang M."/>
            <person name="Wang M."/>
            <person name="Wang L."/>
            <person name="Yao B."/>
        </authorList>
    </citation>
    <scope>NUCLEOTIDE SEQUENCE [LARGE SCALE GENOMIC DNA]</scope>
    <source>
        <strain evidence="6">Wuqing</strain>
    </source>
</reference>
<dbReference type="Proteomes" id="UP000031668">
    <property type="component" value="Unassembled WGS sequence"/>
</dbReference>
<evidence type="ECO:0000256" key="3">
    <source>
        <dbReference type="ARBA" id="ARBA00022695"/>
    </source>
</evidence>
<dbReference type="GO" id="GO:0003677">
    <property type="term" value="F:DNA binding"/>
    <property type="evidence" value="ECO:0007669"/>
    <property type="project" value="InterPro"/>
</dbReference>
<dbReference type="EC" id="2.7.7.7" evidence="1"/>
<dbReference type="SUPFAM" id="SSF56672">
    <property type="entry name" value="DNA/RNA polymerases"/>
    <property type="match status" value="1"/>
</dbReference>
<dbReference type="GO" id="GO:0003887">
    <property type="term" value="F:DNA-directed DNA polymerase activity"/>
    <property type="evidence" value="ECO:0007669"/>
    <property type="project" value="UniProtKB-KW"/>
</dbReference>
<evidence type="ECO:0000313" key="7">
    <source>
        <dbReference type="Proteomes" id="UP000031668"/>
    </source>
</evidence>
<gene>
    <name evidence="6" type="ORF">RF11_00661</name>
</gene>
<sequence>MPCPELADAIVSTARKTLENTIKLIEQNNTWGARVIYGDTDSVFVLLPGRNRQQAFKIGREIAKVVSDSNPEPLKLKFEKVYFPCFLQTKKRYCGLAYENEEQKIPFFDSKGIETIRRDFCPLASKSLKKCLNVLFETKNVSLVKEKFQHIFMNVYSGKIKLNDFFQSRIYKGMNFHANTLNPIQELVKYDFAELPTS</sequence>
<evidence type="ECO:0000256" key="4">
    <source>
        <dbReference type="ARBA" id="ARBA00022932"/>
    </source>
</evidence>
<organism evidence="6 7">
    <name type="scientific">Thelohanellus kitauei</name>
    <name type="common">Myxosporean</name>
    <dbReference type="NCBI Taxonomy" id="669202"/>
    <lineage>
        <taxon>Eukaryota</taxon>
        <taxon>Metazoa</taxon>
        <taxon>Cnidaria</taxon>
        <taxon>Myxozoa</taxon>
        <taxon>Myxosporea</taxon>
        <taxon>Bivalvulida</taxon>
        <taxon>Platysporina</taxon>
        <taxon>Myxobolidae</taxon>
        <taxon>Thelohanellus</taxon>
    </lineage>
</organism>
<protein>
    <recommendedName>
        <fullName evidence="1">DNA-directed DNA polymerase</fullName>
        <ecNumber evidence="1">2.7.7.7</ecNumber>
    </recommendedName>
</protein>
<dbReference type="Gene3D" id="3.90.1600.10">
    <property type="entry name" value="Palm domain of DNA polymerase"/>
    <property type="match status" value="1"/>
</dbReference>
<evidence type="ECO:0000256" key="2">
    <source>
        <dbReference type="ARBA" id="ARBA00022679"/>
    </source>
</evidence>
<dbReference type="InterPro" id="IPR006134">
    <property type="entry name" value="DNA-dir_DNA_pol_B_multi_dom"/>
</dbReference>
<dbReference type="EMBL" id="JWZT01001108">
    <property type="protein sequence ID" value="KII72754.1"/>
    <property type="molecule type" value="Genomic_DNA"/>
</dbReference>
<keyword evidence="4" id="KW-0239">DNA-directed DNA polymerase</keyword>
<evidence type="ECO:0000256" key="1">
    <source>
        <dbReference type="ARBA" id="ARBA00012417"/>
    </source>
</evidence>
<dbReference type="InterPro" id="IPR030559">
    <property type="entry name" value="PolZ_Rev3"/>
</dbReference>
<evidence type="ECO:0000313" key="6">
    <source>
        <dbReference type="EMBL" id="KII72754.1"/>
    </source>
</evidence>
<name>A0A0C2J4J9_THEKT</name>
<dbReference type="PANTHER" id="PTHR45812">
    <property type="entry name" value="DNA POLYMERASE ZETA CATALYTIC SUBUNIT"/>
    <property type="match status" value="1"/>
</dbReference>
<evidence type="ECO:0000259" key="5">
    <source>
        <dbReference type="Pfam" id="PF00136"/>
    </source>
</evidence>
<dbReference type="InterPro" id="IPR043502">
    <property type="entry name" value="DNA/RNA_pol_sf"/>
</dbReference>
<dbReference type="GO" id="GO:0042276">
    <property type="term" value="P:error-prone translesion synthesis"/>
    <property type="evidence" value="ECO:0007669"/>
    <property type="project" value="TreeGrafter"/>
</dbReference>
<accession>A0A0C2J4J9</accession>
<keyword evidence="7" id="KW-1185">Reference proteome</keyword>
<dbReference type="InterPro" id="IPR023211">
    <property type="entry name" value="DNA_pol_palm_dom_sf"/>
</dbReference>
<dbReference type="OrthoDB" id="5977488at2759"/>
<proteinExistence type="predicted"/>
<dbReference type="Gene3D" id="1.10.132.60">
    <property type="entry name" value="DNA polymerase family B, C-terminal domain"/>
    <property type="match status" value="1"/>
</dbReference>
<comment type="caution">
    <text evidence="6">The sequence shown here is derived from an EMBL/GenBank/DDBJ whole genome shotgun (WGS) entry which is preliminary data.</text>
</comment>
<feature type="domain" description="DNA-directed DNA polymerase family B multifunctional" evidence="5">
    <location>
        <begin position="1"/>
        <end position="173"/>
    </location>
</feature>
<dbReference type="PROSITE" id="PS00116">
    <property type="entry name" value="DNA_POLYMERASE_B"/>
    <property type="match status" value="1"/>
</dbReference>
<keyword evidence="3" id="KW-0548">Nucleotidyltransferase</keyword>
<dbReference type="OMA" id="FHANTLN"/>
<dbReference type="GO" id="GO:0005634">
    <property type="term" value="C:nucleus"/>
    <property type="evidence" value="ECO:0007669"/>
    <property type="project" value="TreeGrafter"/>
</dbReference>
<dbReference type="InterPro" id="IPR017964">
    <property type="entry name" value="DNA-dir_DNA_pol_B_CS"/>
</dbReference>
<dbReference type="PANTHER" id="PTHR45812:SF1">
    <property type="entry name" value="DNA POLYMERASE ZETA CATALYTIC SUBUNIT"/>
    <property type="match status" value="1"/>
</dbReference>
<dbReference type="GO" id="GO:0016035">
    <property type="term" value="C:zeta DNA polymerase complex"/>
    <property type="evidence" value="ECO:0007669"/>
    <property type="project" value="InterPro"/>
</dbReference>
<keyword evidence="2" id="KW-0808">Transferase</keyword>
<dbReference type="AlphaFoldDB" id="A0A0C2J4J9"/>
<dbReference type="InterPro" id="IPR042087">
    <property type="entry name" value="DNA_pol_B_thumb"/>
</dbReference>
<dbReference type="Pfam" id="PF00136">
    <property type="entry name" value="DNA_pol_B"/>
    <property type="match status" value="1"/>
</dbReference>